<proteinExistence type="predicted"/>
<dbReference type="AlphaFoldDB" id="A0A494VIC0"/>
<dbReference type="EMBL" id="CP032869">
    <property type="protein sequence ID" value="AYL93874.1"/>
    <property type="molecule type" value="Genomic_DNA"/>
</dbReference>
<evidence type="ECO:0000313" key="2">
    <source>
        <dbReference type="Proteomes" id="UP000270046"/>
    </source>
</evidence>
<dbReference type="Proteomes" id="UP000270046">
    <property type="component" value="Chromosome"/>
</dbReference>
<accession>A0A494VIC0</accession>
<reference evidence="1 2" key="1">
    <citation type="submission" date="2018-10" db="EMBL/GenBank/DDBJ databases">
        <title>Genome sequencing of Mucilaginibacter sp. HYN0043.</title>
        <authorList>
            <person name="Kim M."/>
            <person name="Yi H."/>
        </authorList>
    </citation>
    <scope>NUCLEOTIDE SEQUENCE [LARGE SCALE GENOMIC DNA]</scope>
    <source>
        <strain evidence="1 2">HYN0043</strain>
    </source>
</reference>
<dbReference type="OrthoDB" id="797856at2"/>
<keyword evidence="2" id="KW-1185">Reference proteome</keyword>
<gene>
    <name evidence="1" type="ORF">HYN43_000540</name>
</gene>
<sequence length="186" mass="21847">MFRILAVKRGSPKNNGTMEFYFNDQDTERLFNFIQQKGGSFIPDIFFDTEMFKTIADSEEFLQYRQTLSTHFFLIAEAYSFENLSLSMNRFIEQPAYAVNQRKGGPYIDFSFYRGFTAESVIPYKRSEIDIYSKFIHVDGNGEFAATENLKRYYNDIVAYIKSCCKAVKKGRKTYWISVDVLREIE</sequence>
<organism evidence="1 2">
    <name type="scientific">Mucilaginibacter celer</name>
    <dbReference type="NCBI Taxonomy" id="2305508"/>
    <lineage>
        <taxon>Bacteria</taxon>
        <taxon>Pseudomonadati</taxon>
        <taxon>Bacteroidota</taxon>
        <taxon>Sphingobacteriia</taxon>
        <taxon>Sphingobacteriales</taxon>
        <taxon>Sphingobacteriaceae</taxon>
        <taxon>Mucilaginibacter</taxon>
    </lineage>
</organism>
<protein>
    <submittedName>
        <fullName evidence="1">Uncharacterized protein</fullName>
    </submittedName>
</protein>
<evidence type="ECO:0000313" key="1">
    <source>
        <dbReference type="EMBL" id="AYL93874.1"/>
    </source>
</evidence>
<name>A0A494VIC0_9SPHI</name>
<dbReference type="KEGG" id="muh:HYN43_000540"/>